<evidence type="ECO:0000259" key="6">
    <source>
        <dbReference type="Pfam" id="PF01694"/>
    </source>
</evidence>
<gene>
    <name evidence="7" type="ORF">DDY73_06425</name>
</gene>
<accession>A0A316R1S9</accession>
<evidence type="ECO:0000313" key="8">
    <source>
        <dbReference type="Proteomes" id="UP000262954"/>
    </source>
</evidence>
<evidence type="ECO:0000256" key="2">
    <source>
        <dbReference type="ARBA" id="ARBA00022692"/>
    </source>
</evidence>
<dbReference type="AlphaFoldDB" id="A0A316R1S9"/>
<dbReference type="RefSeq" id="WP_009318458.1">
    <property type="nucleotide sequence ID" value="NZ_AP028032.1"/>
</dbReference>
<feature type="transmembrane region" description="Helical" evidence="5">
    <location>
        <begin position="138"/>
        <end position="160"/>
    </location>
</feature>
<dbReference type="GeneID" id="92929079"/>
<dbReference type="InterPro" id="IPR022764">
    <property type="entry name" value="Peptidase_S54_rhomboid_dom"/>
</dbReference>
<name>A0A316R1S9_9BACT</name>
<reference evidence="7 8" key="1">
    <citation type="journal article" date="2018" name="Nat. Biotechnol.">
        <title>A standardized bacterial taxonomy based on genome phylogeny substantially revises the tree of life.</title>
        <authorList>
            <person name="Parks D.H."/>
            <person name="Chuvochina M."/>
            <person name="Waite D.W."/>
            <person name="Rinke C."/>
            <person name="Skarshewski A."/>
            <person name="Chaumeil P.A."/>
            <person name="Hugenholtz P."/>
        </authorList>
    </citation>
    <scope>NUCLEOTIDE SEQUENCE [LARGE SCALE GENOMIC DNA]</scope>
    <source>
        <strain evidence="7">UBA11482</strain>
    </source>
</reference>
<dbReference type="EMBL" id="DNWC01000085">
    <property type="protein sequence ID" value="HBJ08625.1"/>
    <property type="molecule type" value="Genomic_DNA"/>
</dbReference>
<evidence type="ECO:0000256" key="5">
    <source>
        <dbReference type="SAM" id="Phobius"/>
    </source>
</evidence>
<keyword evidence="3 5" id="KW-1133">Transmembrane helix</keyword>
<dbReference type="Gene3D" id="1.20.1540.10">
    <property type="entry name" value="Rhomboid-like"/>
    <property type="match status" value="1"/>
</dbReference>
<feature type="transmembrane region" description="Helical" evidence="5">
    <location>
        <begin position="61"/>
        <end position="85"/>
    </location>
</feature>
<evidence type="ECO:0000256" key="1">
    <source>
        <dbReference type="ARBA" id="ARBA00004141"/>
    </source>
</evidence>
<dbReference type="InterPro" id="IPR035952">
    <property type="entry name" value="Rhomboid-like_sf"/>
</dbReference>
<dbReference type="Proteomes" id="UP000262954">
    <property type="component" value="Unassembled WGS sequence"/>
</dbReference>
<feature type="transmembrane region" description="Helical" evidence="5">
    <location>
        <begin position="205"/>
        <end position="222"/>
    </location>
</feature>
<keyword evidence="2 5" id="KW-0812">Transmembrane</keyword>
<organism evidence="7 8">
    <name type="scientific">Coprobacter fastidiosus</name>
    <dbReference type="NCBI Taxonomy" id="1099853"/>
    <lineage>
        <taxon>Bacteria</taxon>
        <taxon>Pseudomonadati</taxon>
        <taxon>Bacteroidota</taxon>
        <taxon>Bacteroidia</taxon>
        <taxon>Bacteroidales</taxon>
        <taxon>Barnesiellaceae</taxon>
        <taxon>Coprobacter</taxon>
    </lineage>
</organism>
<comment type="caution">
    <text evidence="7">The sequence shown here is derived from an EMBL/GenBank/DDBJ whole genome shotgun (WGS) entry which is preliminary data.</text>
</comment>
<proteinExistence type="predicted"/>
<comment type="subcellular location">
    <subcellularLocation>
        <location evidence="1">Membrane</location>
        <topology evidence="1">Multi-pass membrane protein</topology>
    </subcellularLocation>
</comment>
<dbReference type="SUPFAM" id="SSF144091">
    <property type="entry name" value="Rhomboid-like"/>
    <property type="match status" value="1"/>
</dbReference>
<feature type="domain" description="Peptidase S54 rhomboid" evidence="6">
    <location>
        <begin position="56"/>
        <end position="220"/>
    </location>
</feature>
<protein>
    <submittedName>
        <fullName evidence="7">DUF1751 domain-containing protein</fullName>
    </submittedName>
</protein>
<evidence type="ECO:0000313" key="7">
    <source>
        <dbReference type="EMBL" id="HBJ08625.1"/>
    </source>
</evidence>
<keyword evidence="4 5" id="KW-0472">Membrane</keyword>
<dbReference type="PANTHER" id="PTHR43066:SF11">
    <property type="entry name" value="PEPTIDASE S54 RHOMBOID DOMAIN-CONTAINING PROTEIN"/>
    <property type="match status" value="1"/>
</dbReference>
<feature type="transmembrane region" description="Helical" evidence="5">
    <location>
        <begin position="20"/>
        <end position="41"/>
    </location>
</feature>
<dbReference type="GO" id="GO:0016020">
    <property type="term" value="C:membrane"/>
    <property type="evidence" value="ECO:0007669"/>
    <property type="project" value="UniProtKB-SubCell"/>
</dbReference>
<dbReference type="GO" id="GO:0004252">
    <property type="term" value="F:serine-type endopeptidase activity"/>
    <property type="evidence" value="ECO:0007669"/>
    <property type="project" value="InterPro"/>
</dbReference>
<evidence type="ECO:0000256" key="3">
    <source>
        <dbReference type="ARBA" id="ARBA00022989"/>
    </source>
</evidence>
<dbReference type="Pfam" id="PF01694">
    <property type="entry name" value="Rhomboid"/>
    <property type="match status" value="1"/>
</dbReference>
<evidence type="ECO:0000256" key="4">
    <source>
        <dbReference type="ARBA" id="ARBA00023136"/>
    </source>
</evidence>
<sequence>MFQGRQNFFSALPPVTKNLIIINFLVWLATIVLPKFGINLVEYLGLHYLTAKDFNAVQLVTYMFMHDPGSIGHVFFNMFSVFMFGRTLEMVWGSKRFLTYYMITGFGAGLVQELTWYISLHNEIAQAVSAYGWEQTRMILNGIITIGASGAVFGILLAFGMLFPNLPLYIMFIPIPIKAKYFVIFYGAVELFFGISNFSGDNIAHFAHLGGMLFGYIVIKYWRKKGIGNGQYF</sequence>
<feature type="transmembrane region" description="Helical" evidence="5">
    <location>
        <begin position="97"/>
        <end position="118"/>
    </location>
</feature>
<dbReference type="PANTHER" id="PTHR43066">
    <property type="entry name" value="RHOMBOID-RELATED PROTEIN"/>
    <property type="match status" value="1"/>
</dbReference>